<gene>
    <name evidence="1" type="ORF">UM93_02650</name>
</gene>
<dbReference type="KEGG" id="ari:UM93_02650"/>
<protein>
    <submittedName>
        <fullName evidence="1">Uncharacterized protein</fullName>
    </submittedName>
</protein>
<keyword evidence="2" id="KW-1185">Reference proteome</keyword>
<dbReference type="HOGENOM" id="CLU_1174429_0_0_11"/>
<proteinExistence type="predicted"/>
<dbReference type="InterPro" id="IPR018644">
    <property type="entry name" value="DUF2071"/>
</dbReference>
<dbReference type="AlphaFoldDB" id="A0A0D4C2A4"/>
<dbReference type="Proteomes" id="UP000061839">
    <property type="component" value="Chromosome"/>
</dbReference>
<evidence type="ECO:0000313" key="1">
    <source>
        <dbReference type="EMBL" id="AJT42822.1"/>
    </source>
</evidence>
<sequence>MRATIERRLLINYRMDPALAQSMLPAPLRVRLVDGSALAGICLIRLGQIRPDGITGDWLPASWGWRAENAAHRIAVERPEDPAQQGVYIPLRHSASWLPVLGGGRVFPGAHHKARFTVAETASQFNIRMTSAEAQLEVEARASMGWPSTLFGNLAEASTLFAEGKVAWSPGHQQGVVEGVRLGTERWQIEAAEMLSLSSSFFDTLPSSAISFDSALLMRNIPSYWSSAGTLLAESLPSTEASR</sequence>
<name>A0A0D4C2A4_9MICC</name>
<evidence type="ECO:0000313" key="2">
    <source>
        <dbReference type="Proteomes" id="UP000061839"/>
    </source>
</evidence>
<dbReference type="EMBL" id="CP011005">
    <property type="protein sequence ID" value="AJT42822.1"/>
    <property type="molecule type" value="Genomic_DNA"/>
</dbReference>
<dbReference type="PATRIC" id="fig|1618207.4.peg.541"/>
<accession>A0A0D4C2A4</accession>
<dbReference type="Pfam" id="PF09844">
    <property type="entry name" value="DUF2071"/>
    <property type="match status" value="1"/>
</dbReference>
<reference evidence="1 2" key="1">
    <citation type="journal article" date="2015" name="Genome Announc.">
        <title>Complete Genome Sequencing of Protease-Producing Novel Arthrobacter sp. Strain IHBB 11108 Using PacBio Single-Molecule Real-Time Sequencing Technology.</title>
        <authorList>
            <person name="Kiran S."/>
            <person name="Swarnkar M.K."/>
            <person name="Pal M."/>
            <person name="Thakur R."/>
            <person name="Tewari R."/>
            <person name="Singh A.K."/>
            <person name="Gulati A."/>
        </authorList>
    </citation>
    <scope>NUCLEOTIDE SEQUENCE [LARGE SCALE GENOMIC DNA]</scope>
    <source>
        <strain evidence="1 2">IHBB 11108</strain>
    </source>
</reference>
<organism evidence="1 2">
    <name type="scientific">Psychromicrobium lacuslunae</name>
    <dbReference type="NCBI Taxonomy" id="1618207"/>
    <lineage>
        <taxon>Bacteria</taxon>
        <taxon>Bacillati</taxon>
        <taxon>Actinomycetota</taxon>
        <taxon>Actinomycetes</taxon>
        <taxon>Micrococcales</taxon>
        <taxon>Micrococcaceae</taxon>
        <taxon>Psychromicrobium</taxon>
    </lineage>
</organism>